<name>A0A1I8BCA8_MELHA</name>
<protein>
    <submittedName>
        <fullName evidence="2">N-acetyltransferase domain-containing protein</fullName>
    </submittedName>
</protein>
<dbReference type="PANTHER" id="PTHR20905">
    <property type="entry name" value="N-ACETYLTRANSFERASE-RELATED"/>
    <property type="match status" value="1"/>
</dbReference>
<dbReference type="Gene3D" id="3.40.630.30">
    <property type="match status" value="1"/>
</dbReference>
<evidence type="ECO:0000313" key="2">
    <source>
        <dbReference type="WBParaSite" id="MhA1_Contig1803.frz3.gene5"/>
    </source>
</evidence>
<dbReference type="GO" id="GO:0008080">
    <property type="term" value="F:N-acetyltransferase activity"/>
    <property type="evidence" value="ECO:0007669"/>
    <property type="project" value="TreeGrafter"/>
</dbReference>
<keyword evidence="1" id="KW-1185">Reference proteome</keyword>
<dbReference type="Proteomes" id="UP000095281">
    <property type="component" value="Unplaced"/>
</dbReference>
<accession>A0A1I8BCA8</accession>
<dbReference type="InterPro" id="IPR016181">
    <property type="entry name" value="Acyl_CoA_acyltransferase"/>
</dbReference>
<evidence type="ECO:0000313" key="1">
    <source>
        <dbReference type="Proteomes" id="UP000095281"/>
    </source>
</evidence>
<reference evidence="2" key="1">
    <citation type="submission" date="2016-11" db="UniProtKB">
        <authorList>
            <consortium name="WormBaseParasite"/>
        </authorList>
    </citation>
    <scope>IDENTIFICATION</scope>
</reference>
<sequence>MEINFLKPNDKEQSEEVLQFLLDHFVIDEPLFEGLNIGREEVIPFYKGNEGDKPKYSKNVDLYCQLVHVCESSVWDLLPKNMVKLCSIAFLSVHKEYRKLDIGYQTTVELANYLRQMGDVQGFVSELSAVGTQKIAKKVGFELILQIPYNGWKDENGNQIIKSKDGSKSLDLQCLFL</sequence>
<dbReference type="WBParaSite" id="MhA1_Contig1803.frz3.gene5">
    <property type="protein sequence ID" value="MhA1_Contig1803.frz3.gene5"/>
    <property type="gene ID" value="MhA1_Contig1803.frz3.gene5"/>
</dbReference>
<dbReference type="SUPFAM" id="SSF55729">
    <property type="entry name" value="Acyl-CoA N-acyltransferases (Nat)"/>
    <property type="match status" value="1"/>
</dbReference>
<dbReference type="PANTHER" id="PTHR20905:SF1">
    <property type="entry name" value="AT07410P-RELATED"/>
    <property type="match status" value="1"/>
</dbReference>
<proteinExistence type="predicted"/>
<dbReference type="AlphaFoldDB" id="A0A1I8BCA8"/>
<organism evidence="1 2">
    <name type="scientific">Meloidogyne hapla</name>
    <name type="common">Root-knot nematode worm</name>
    <dbReference type="NCBI Taxonomy" id="6305"/>
    <lineage>
        <taxon>Eukaryota</taxon>
        <taxon>Metazoa</taxon>
        <taxon>Ecdysozoa</taxon>
        <taxon>Nematoda</taxon>
        <taxon>Chromadorea</taxon>
        <taxon>Rhabditida</taxon>
        <taxon>Tylenchina</taxon>
        <taxon>Tylenchomorpha</taxon>
        <taxon>Tylenchoidea</taxon>
        <taxon>Meloidogynidae</taxon>
        <taxon>Meloidogyninae</taxon>
        <taxon>Meloidogyne</taxon>
    </lineage>
</organism>